<dbReference type="Proteomes" id="UP000288805">
    <property type="component" value="Unassembled WGS sequence"/>
</dbReference>
<accession>A0A438FHW6</accession>
<dbReference type="Gene3D" id="3.30.70.270">
    <property type="match status" value="1"/>
</dbReference>
<evidence type="ECO:0000256" key="1">
    <source>
        <dbReference type="SAM" id="MobiDB-lite"/>
    </source>
</evidence>
<reference evidence="3 4" key="1">
    <citation type="journal article" date="2018" name="PLoS Genet.">
        <title>Population sequencing reveals clonal diversity and ancestral inbreeding in the grapevine cultivar Chardonnay.</title>
        <authorList>
            <person name="Roach M.J."/>
            <person name="Johnson D.L."/>
            <person name="Bohlmann J."/>
            <person name="van Vuuren H.J."/>
            <person name="Jones S.J."/>
            <person name="Pretorius I.S."/>
            <person name="Schmidt S.A."/>
            <person name="Borneman A.R."/>
        </authorList>
    </citation>
    <scope>NUCLEOTIDE SEQUENCE [LARGE SCALE GENOMIC DNA]</scope>
    <source>
        <strain evidence="4">cv. Chardonnay</strain>
        <tissue evidence="3">Leaf</tissue>
    </source>
</reference>
<dbReference type="PANTHER" id="PTHR37984">
    <property type="entry name" value="PROTEIN CBG26694"/>
    <property type="match status" value="1"/>
</dbReference>
<evidence type="ECO:0000313" key="3">
    <source>
        <dbReference type="EMBL" id="RVW59557.1"/>
    </source>
</evidence>
<protein>
    <submittedName>
        <fullName evidence="3">Retrovirus-related Pol polyprotein from transposon 297</fullName>
    </submittedName>
</protein>
<dbReference type="Pfam" id="PF03732">
    <property type="entry name" value="Retrotrans_gag"/>
    <property type="match status" value="1"/>
</dbReference>
<dbReference type="EMBL" id="QGNW01000886">
    <property type="protein sequence ID" value="RVW59557.1"/>
    <property type="molecule type" value="Genomic_DNA"/>
</dbReference>
<proteinExistence type="predicted"/>
<dbReference type="InterPro" id="IPR050951">
    <property type="entry name" value="Retrovirus_Pol_polyprotein"/>
</dbReference>
<dbReference type="PANTHER" id="PTHR37984:SF5">
    <property type="entry name" value="PROTEIN NYNRIN-LIKE"/>
    <property type="match status" value="1"/>
</dbReference>
<dbReference type="AlphaFoldDB" id="A0A438FHW6"/>
<evidence type="ECO:0000313" key="4">
    <source>
        <dbReference type="Proteomes" id="UP000288805"/>
    </source>
</evidence>
<feature type="compositionally biased region" description="Basic and acidic residues" evidence="1">
    <location>
        <begin position="98"/>
        <end position="109"/>
    </location>
</feature>
<feature type="domain" description="Retrotransposon gag" evidence="2">
    <location>
        <begin position="36"/>
        <end position="83"/>
    </location>
</feature>
<dbReference type="SUPFAM" id="SSF56672">
    <property type="entry name" value="DNA/RNA polymerases"/>
    <property type="match status" value="1"/>
</dbReference>
<dbReference type="InterPro" id="IPR005162">
    <property type="entry name" value="Retrotrans_gag_dom"/>
</dbReference>
<name>A0A438FHW6_VITVI</name>
<organism evidence="3 4">
    <name type="scientific">Vitis vinifera</name>
    <name type="common">Grape</name>
    <dbReference type="NCBI Taxonomy" id="29760"/>
    <lineage>
        <taxon>Eukaryota</taxon>
        <taxon>Viridiplantae</taxon>
        <taxon>Streptophyta</taxon>
        <taxon>Embryophyta</taxon>
        <taxon>Tracheophyta</taxon>
        <taxon>Spermatophyta</taxon>
        <taxon>Magnoliopsida</taxon>
        <taxon>eudicotyledons</taxon>
        <taxon>Gunneridae</taxon>
        <taxon>Pentapetalae</taxon>
        <taxon>rosids</taxon>
        <taxon>Vitales</taxon>
        <taxon>Vitaceae</taxon>
        <taxon>Viteae</taxon>
        <taxon>Vitis</taxon>
    </lineage>
</organism>
<evidence type="ECO:0000259" key="2">
    <source>
        <dbReference type="Pfam" id="PF03732"/>
    </source>
</evidence>
<comment type="caution">
    <text evidence="3">The sequence shown here is derived from an EMBL/GenBank/DDBJ whole genome shotgun (WGS) entry which is preliminary data.</text>
</comment>
<dbReference type="InterPro" id="IPR043502">
    <property type="entry name" value="DNA/RNA_pol_sf"/>
</dbReference>
<dbReference type="InterPro" id="IPR043128">
    <property type="entry name" value="Rev_trsase/Diguanyl_cyclase"/>
</dbReference>
<feature type="region of interest" description="Disordered" evidence="1">
    <location>
        <begin position="93"/>
        <end position="145"/>
    </location>
</feature>
<gene>
    <name evidence="3" type="primary">pol_994</name>
    <name evidence="3" type="ORF">CK203_103310</name>
</gene>
<sequence>MEQFFKAAHIPDGEKVSITSMYLTSDAKLWWRTRMEDDAEEELKRLRHTISVRDYVKEFNSLMLDIKNMSEKDKFFNFMSGLQWWAQTELRRQGPKLEGGKKAKAEARLLRSPSGRNRTRRDKLSTLVTTDDKEESDSETPPRVNPLQLLNVKALVDSGATHNFVATKEATRLVLKLEEGTNQIKAVNSKTQNPRCGLDPTSWWTNGVGRKAALFREGLEGKNGGKGQPKMLSTIQLKKGLKRGQETYVAALIEIKEGQYMEVPDSVVKILKEFKDVMLQKLPKELPPRKTLIEHEKHLRLVFQRLRENKLYVKLEKCEFVQEEITFLGHKINASLIRMDKSKVQAIMEWPVPSKVTESRSFLGLAN</sequence>